<comment type="cofactor">
    <cofactor evidence="1">
        <name>Mg(2+)</name>
        <dbReference type="ChEBI" id="CHEBI:18420"/>
    </cofactor>
    <text evidence="1">Binds 2 magnesium ions per subunit.</text>
</comment>
<dbReference type="RefSeq" id="WP_154474045.1">
    <property type="nucleotide sequence ID" value="NZ_VUMD01000035.1"/>
</dbReference>
<feature type="binding site" evidence="1">
    <location>
        <position position="281"/>
    </location>
    <ligand>
        <name>Mg(2+)</name>
        <dbReference type="ChEBI" id="CHEBI:18420"/>
        <label>1</label>
    </ligand>
</feature>
<dbReference type="InterPro" id="IPR050792">
    <property type="entry name" value="ADP-ribosylglycohydrolase"/>
</dbReference>
<comment type="caution">
    <text evidence="2">The sequence shown here is derived from an EMBL/GenBank/DDBJ whole genome shotgun (WGS) entry which is preliminary data.</text>
</comment>
<evidence type="ECO:0000313" key="2">
    <source>
        <dbReference type="EMBL" id="MSS38666.1"/>
    </source>
</evidence>
<gene>
    <name evidence="2" type="ORF">FYJ39_19700</name>
</gene>
<dbReference type="Pfam" id="PF03747">
    <property type="entry name" value="ADP_ribosyl_GH"/>
    <property type="match status" value="1"/>
</dbReference>
<reference evidence="2 3" key="1">
    <citation type="submission" date="2019-08" db="EMBL/GenBank/DDBJ databases">
        <title>In-depth cultivation of the pig gut microbiome towards novel bacterial diversity and tailored functional studies.</title>
        <authorList>
            <person name="Wylensek D."/>
            <person name="Hitch T.C.A."/>
            <person name="Clavel T."/>
        </authorList>
    </citation>
    <scope>NUCLEOTIDE SEQUENCE [LARGE SCALE GENOMIC DNA]</scope>
    <source>
        <strain evidence="2 3">WCA-389-WT-23D1</strain>
    </source>
</reference>
<organism evidence="2 3">
    <name type="scientific">Clostridium porci</name>
    <dbReference type="NCBI Taxonomy" id="2605778"/>
    <lineage>
        <taxon>Bacteria</taxon>
        <taxon>Bacillati</taxon>
        <taxon>Bacillota</taxon>
        <taxon>Clostridia</taxon>
        <taxon>Eubacteriales</taxon>
        <taxon>Clostridiaceae</taxon>
        <taxon>Clostridium</taxon>
    </lineage>
</organism>
<name>A0A7X2TF85_9CLOT</name>
<keyword evidence="1" id="KW-0479">Metal-binding</keyword>
<dbReference type="SUPFAM" id="SSF101478">
    <property type="entry name" value="ADP-ribosylglycohydrolase"/>
    <property type="match status" value="1"/>
</dbReference>
<feature type="binding site" evidence="1">
    <location>
        <position position="61"/>
    </location>
    <ligand>
        <name>Mg(2+)</name>
        <dbReference type="ChEBI" id="CHEBI:18420"/>
        <label>1</label>
    </ligand>
</feature>
<dbReference type="AlphaFoldDB" id="A0A7X2TF85"/>
<evidence type="ECO:0000256" key="1">
    <source>
        <dbReference type="PIRSR" id="PIRSR605502-1"/>
    </source>
</evidence>
<dbReference type="EMBL" id="VUMD01000035">
    <property type="protein sequence ID" value="MSS38666.1"/>
    <property type="molecule type" value="Genomic_DNA"/>
</dbReference>
<dbReference type="Proteomes" id="UP000429958">
    <property type="component" value="Unassembled WGS sequence"/>
</dbReference>
<dbReference type="InterPro" id="IPR005502">
    <property type="entry name" value="Ribosyl_crysJ1"/>
</dbReference>
<dbReference type="GO" id="GO:0046872">
    <property type="term" value="F:metal ion binding"/>
    <property type="evidence" value="ECO:0007669"/>
    <property type="project" value="UniProtKB-KW"/>
</dbReference>
<dbReference type="Gene3D" id="1.10.4080.10">
    <property type="entry name" value="ADP-ribosylation/Crystallin J1"/>
    <property type="match status" value="1"/>
</dbReference>
<keyword evidence="3" id="KW-1185">Reference proteome</keyword>
<proteinExistence type="predicted"/>
<dbReference type="PANTHER" id="PTHR16222">
    <property type="entry name" value="ADP-RIBOSYLGLYCOHYDROLASE"/>
    <property type="match status" value="1"/>
</dbReference>
<sequence length="327" mass="35393">MKKRIRGVIAGTALGDAMGMPTECWSQDKIKERFPEGIDRLYPASQNDIFGRTLEAGAVTDDTINTLMILNMLKKNHGKVCVDDYIKELSDWNENSGVSAYVSGPSTLKALDKIAKGVPVEEAGVTGTTNGAAMKIAPIGIVSDYREMQNLIKNVYQICLPTHNTKIAIAGASAVAAAVSYTVRGGSSIDEIWNIAYSAITAAQEYGYDFPSASLPFRMKQARKILDEEKRDEGSILKRLYDEIGTGMETIETIPCVFAIVELANGDTWKAAQLCAQIGWDTDTIGAISCGICGGMNPELPEKEVTLIEQVNGLDFNAMAEDVLSYV</sequence>
<feature type="binding site" evidence="1">
    <location>
        <position position="283"/>
    </location>
    <ligand>
        <name>Mg(2+)</name>
        <dbReference type="ChEBI" id="CHEBI:18420"/>
        <label>1</label>
    </ligand>
</feature>
<keyword evidence="2" id="KW-0378">Hydrolase</keyword>
<accession>A0A7X2TF85</accession>
<dbReference type="PANTHER" id="PTHR16222:SF12">
    <property type="entry name" value="ADP-RIBOSYLGLYCOHYDROLASE-RELATED"/>
    <property type="match status" value="1"/>
</dbReference>
<protein>
    <submittedName>
        <fullName evidence="2">ADP-ribosylglycohydrolase</fullName>
    </submittedName>
</protein>
<evidence type="ECO:0000313" key="3">
    <source>
        <dbReference type="Proteomes" id="UP000429958"/>
    </source>
</evidence>
<feature type="binding site" evidence="1">
    <location>
        <position position="284"/>
    </location>
    <ligand>
        <name>Mg(2+)</name>
        <dbReference type="ChEBI" id="CHEBI:18420"/>
        <label>1</label>
    </ligand>
</feature>
<feature type="binding site" evidence="1">
    <location>
        <position position="62"/>
    </location>
    <ligand>
        <name>Mg(2+)</name>
        <dbReference type="ChEBI" id="CHEBI:18420"/>
        <label>1</label>
    </ligand>
</feature>
<dbReference type="GO" id="GO:0016787">
    <property type="term" value="F:hydrolase activity"/>
    <property type="evidence" value="ECO:0007669"/>
    <property type="project" value="UniProtKB-KW"/>
</dbReference>
<feature type="binding site" evidence="1">
    <location>
        <position position="60"/>
    </location>
    <ligand>
        <name>Mg(2+)</name>
        <dbReference type="ChEBI" id="CHEBI:18420"/>
        <label>1</label>
    </ligand>
</feature>
<keyword evidence="1" id="KW-0460">Magnesium</keyword>
<dbReference type="InterPro" id="IPR036705">
    <property type="entry name" value="Ribosyl_crysJ1_sf"/>
</dbReference>